<dbReference type="RefSeq" id="WP_006973718.1">
    <property type="nucleotide sequence ID" value="NZ_ABCS01000051.1"/>
</dbReference>
<sequence>MKLRKLDDYQSWLLEFEDDAGAPVRVLMDPWLSERYVAGGAWLLSRSHGAPWIGLDELDVASLDYVLLSAHFADHLDPETLGALPEQLPILATPFAAKLLRRRGHASVEALRLGEPRSLAPGVELLPVQPGWPYRHNSMGYCIHEHRSGRRVYVETHVTHKRRLPQLRAGGPVDVAVLPVESVRLLGLPIVMGGARSLEAVTALEPRWVLPTGLEPQNTRGLLGALLSTAGSARDFADRLRESESNVEFVELEPGASFTVPARV</sequence>
<comment type="caution">
    <text evidence="1">The sequence shown here is derived from an EMBL/GenBank/DDBJ whole genome shotgun (WGS) entry which is preliminary data.</text>
</comment>
<dbReference type="Pfam" id="PF13483">
    <property type="entry name" value="Lactamase_B_3"/>
    <property type="match status" value="1"/>
</dbReference>
<evidence type="ECO:0000313" key="1">
    <source>
        <dbReference type="EMBL" id="EDM77164.1"/>
    </source>
</evidence>
<proteinExistence type="predicted"/>
<protein>
    <recommendedName>
        <fullName evidence="3">Metallo-beta-lactamase domain-containing protein</fullName>
    </recommendedName>
</protein>
<keyword evidence="2" id="KW-1185">Reference proteome</keyword>
<accession>A6GAH6</accession>
<name>A6GAH6_9BACT</name>
<dbReference type="eggNOG" id="COG2220">
    <property type="taxonomic scope" value="Bacteria"/>
</dbReference>
<dbReference type="Proteomes" id="UP000005801">
    <property type="component" value="Unassembled WGS sequence"/>
</dbReference>
<dbReference type="PANTHER" id="PTHR36142:SF2">
    <property type="entry name" value="METALLO-HYDROLASE_OXIDOREDUCTASE SUPERFAMILY PROTEIN"/>
    <property type="match status" value="1"/>
</dbReference>
<dbReference type="InterPro" id="IPR036866">
    <property type="entry name" value="RibonucZ/Hydroxyglut_hydro"/>
</dbReference>
<gene>
    <name evidence="1" type="ORF">PPSIR1_30816</name>
</gene>
<dbReference type="AlphaFoldDB" id="A6GAH6"/>
<dbReference type="OrthoDB" id="3204284at2"/>
<evidence type="ECO:0000313" key="2">
    <source>
        <dbReference type="Proteomes" id="UP000005801"/>
    </source>
</evidence>
<evidence type="ECO:0008006" key="3">
    <source>
        <dbReference type="Google" id="ProtNLM"/>
    </source>
</evidence>
<organism evidence="1 2">
    <name type="scientific">Plesiocystis pacifica SIR-1</name>
    <dbReference type="NCBI Taxonomy" id="391625"/>
    <lineage>
        <taxon>Bacteria</taxon>
        <taxon>Pseudomonadati</taxon>
        <taxon>Myxococcota</taxon>
        <taxon>Polyangia</taxon>
        <taxon>Nannocystales</taxon>
        <taxon>Nannocystaceae</taxon>
        <taxon>Plesiocystis</taxon>
    </lineage>
</organism>
<reference evidence="1 2" key="1">
    <citation type="submission" date="2007-06" db="EMBL/GenBank/DDBJ databases">
        <authorList>
            <person name="Shimkets L."/>
            <person name="Ferriera S."/>
            <person name="Johnson J."/>
            <person name="Kravitz S."/>
            <person name="Beeson K."/>
            <person name="Sutton G."/>
            <person name="Rogers Y.-H."/>
            <person name="Friedman R."/>
            <person name="Frazier M."/>
            <person name="Venter J.C."/>
        </authorList>
    </citation>
    <scope>NUCLEOTIDE SEQUENCE [LARGE SCALE GENOMIC DNA]</scope>
    <source>
        <strain evidence="1 2">SIR-1</strain>
    </source>
</reference>
<dbReference type="PANTHER" id="PTHR36142">
    <property type="entry name" value="METALLO-HYDROLASE/OXIDOREDUCTASE SUPERFAMILY PROTEIN"/>
    <property type="match status" value="1"/>
</dbReference>
<dbReference type="SUPFAM" id="SSF56281">
    <property type="entry name" value="Metallo-hydrolase/oxidoreductase"/>
    <property type="match status" value="1"/>
</dbReference>
<dbReference type="Gene3D" id="3.60.15.10">
    <property type="entry name" value="Ribonuclease Z/Hydroxyacylglutathione hydrolase-like"/>
    <property type="match status" value="1"/>
</dbReference>
<dbReference type="EMBL" id="ABCS01000051">
    <property type="protein sequence ID" value="EDM77164.1"/>
    <property type="molecule type" value="Genomic_DNA"/>
</dbReference>
<dbReference type="STRING" id="391625.PPSIR1_30816"/>